<evidence type="ECO:0000313" key="4">
    <source>
        <dbReference type="Proteomes" id="UP001054837"/>
    </source>
</evidence>
<evidence type="ECO:0000313" key="3">
    <source>
        <dbReference type="EMBL" id="GIY58116.1"/>
    </source>
</evidence>
<keyword evidence="4" id="KW-1185">Reference proteome</keyword>
<evidence type="ECO:0000259" key="2">
    <source>
        <dbReference type="Pfam" id="PF13888"/>
    </source>
</evidence>
<sequence length="359" mass="41044">MFSLRSLMSLATLYIMEWQNQHNSPYFRGAVLIQMKSPSIENATAAMQNRVPVMSTLFPSILLSSQASFLSSRKDTPDSAQGVSPKQSTKSGPKLAFPTPTPDDRFYGGDLDCSPEECPVFCCENPPDPKEDILPFHEDEGHHIEKKSGHPRSEHQKQFRIPIHESSPKDEEAPKDTVPETNEAHDVRKRMIEPEDESGDNSHIFRSDLGGSETVLHLLELNATLLPELCSEERLEGTHYIFCSVYISRHFPHANITLHIRTEESDMLVEYCGGNHQDSCPREVLHDEGVESSNSISKREVIPQNRIWQLPVGSFVRSRYRFRMMSRRFAADQQQICSMNSNFRPFTEYILTFQRRCDK</sequence>
<organism evidence="3 4">
    <name type="scientific">Caerostris darwini</name>
    <dbReference type="NCBI Taxonomy" id="1538125"/>
    <lineage>
        <taxon>Eukaryota</taxon>
        <taxon>Metazoa</taxon>
        <taxon>Ecdysozoa</taxon>
        <taxon>Arthropoda</taxon>
        <taxon>Chelicerata</taxon>
        <taxon>Arachnida</taxon>
        <taxon>Araneae</taxon>
        <taxon>Araneomorphae</taxon>
        <taxon>Entelegynae</taxon>
        <taxon>Araneoidea</taxon>
        <taxon>Araneidae</taxon>
        <taxon>Caerostris</taxon>
    </lineage>
</organism>
<comment type="caution">
    <text evidence="3">The sequence shown here is derived from an EMBL/GenBank/DDBJ whole genome shotgun (WGS) entry which is preliminary data.</text>
</comment>
<dbReference type="EMBL" id="BPLQ01011458">
    <property type="protein sequence ID" value="GIY58116.1"/>
    <property type="molecule type" value="Genomic_DNA"/>
</dbReference>
<dbReference type="Proteomes" id="UP001054837">
    <property type="component" value="Unassembled WGS sequence"/>
</dbReference>
<feature type="region of interest" description="Disordered" evidence="1">
    <location>
        <begin position="72"/>
        <end position="110"/>
    </location>
</feature>
<dbReference type="InterPro" id="IPR025719">
    <property type="entry name" value="MYRF_C2"/>
</dbReference>
<reference evidence="3 4" key="1">
    <citation type="submission" date="2021-06" db="EMBL/GenBank/DDBJ databases">
        <title>Caerostris darwini draft genome.</title>
        <authorList>
            <person name="Kono N."/>
            <person name="Arakawa K."/>
        </authorList>
    </citation>
    <scope>NUCLEOTIDE SEQUENCE [LARGE SCALE GENOMIC DNA]</scope>
</reference>
<protein>
    <recommendedName>
        <fullName evidence="2">Myelin gene regulatory factor C-terminal domain-containing protein</fullName>
    </recommendedName>
</protein>
<proteinExistence type="predicted"/>
<evidence type="ECO:0000256" key="1">
    <source>
        <dbReference type="SAM" id="MobiDB-lite"/>
    </source>
</evidence>
<feature type="domain" description="Myelin gene regulatory factor C-terminal" evidence="2">
    <location>
        <begin position="216"/>
        <end position="357"/>
    </location>
</feature>
<dbReference type="AlphaFoldDB" id="A0AAV4UK23"/>
<feature type="compositionally biased region" description="Polar residues" evidence="1">
    <location>
        <begin position="78"/>
        <end position="91"/>
    </location>
</feature>
<feature type="region of interest" description="Disordered" evidence="1">
    <location>
        <begin position="143"/>
        <end position="187"/>
    </location>
</feature>
<accession>A0AAV4UK23</accession>
<name>A0AAV4UK23_9ARAC</name>
<dbReference type="Pfam" id="PF13888">
    <property type="entry name" value="MRF_C2"/>
    <property type="match status" value="1"/>
</dbReference>
<gene>
    <name evidence="3" type="ORF">CDAR_431791</name>
</gene>